<evidence type="ECO:0000313" key="3">
    <source>
        <dbReference type="EMBL" id="VWP01652.1"/>
    </source>
</evidence>
<feature type="compositionally biased region" description="Low complexity" evidence="1">
    <location>
        <begin position="62"/>
        <end position="79"/>
    </location>
</feature>
<dbReference type="Pfam" id="PF18803">
    <property type="entry name" value="CxC2"/>
    <property type="match status" value="1"/>
</dbReference>
<gene>
    <name evidence="3" type="primary">Q59UR3</name>
</gene>
<evidence type="ECO:0000259" key="2">
    <source>
        <dbReference type="Pfam" id="PF18803"/>
    </source>
</evidence>
<proteinExistence type="predicted"/>
<dbReference type="EMBL" id="LR729553">
    <property type="protein sequence ID" value="VWP01652.1"/>
    <property type="molecule type" value="Genomic_DNA"/>
</dbReference>
<feature type="region of interest" description="Disordered" evidence="1">
    <location>
        <begin position="57"/>
        <end position="89"/>
    </location>
</feature>
<accession>A0A5K1K6L7</accession>
<organism evidence="3">
    <name type="scientific">Ganoderma boninense</name>
    <dbReference type="NCBI Taxonomy" id="34458"/>
    <lineage>
        <taxon>Eukaryota</taxon>
        <taxon>Fungi</taxon>
        <taxon>Dikarya</taxon>
        <taxon>Basidiomycota</taxon>
        <taxon>Agaricomycotina</taxon>
        <taxon>Agaricomycetes</taxon>
        <taxon>Polyporales</taxon>
        <taxon>Polyporaceae</taxon>
        <taxon>Ganoderma</taxon>
    </lineage>
</organism>
<sequence length="378" mass="42259">MSRRPGKRARKSTVLSDPSLSADFDLSLAEAFEAATPSLLSIEMLSTDRRRLYQHALPVPSPASGSQSPALSPSSTLPPSGIPQPQEWDPFFLPAEPDVEAVVDGEEDEPAVEGTWKAPRYETSVRPPPFWRVLEYADGLNFYQDEPMKQFIPKRQFFLDEMLRRDGRGDFVAEKCSACPDRSTAGPASIRCMSCIPGPLVCEACAVRGHCSAPYHRIKRWNGTSFEATSLKTMGLKMQLGHQHDGAPCSNPVPLRDDFLVIHVNGIHAVRVALCGCDQAARSGSQVQQLLRADLWPATETEPNTCFSFEMLENYHIMSLQGKISMYDYYYALERMTDNTGTMKVQNRYRAFMRVVAQWRHLKLLKRAGRGHHPTGIA</sequence>
<protein>
    <submittedName>
        <fullName evidence="3">Swi1p</fullName>
    </submittedName>
</protein>
<dbReference type="InterPro" id="IPR041457">
    <property type="entry name" value="CxC2_KDZ-assoc"/>
</dbReference>
<evidence type="ECO:0000256" key="1">
    <source>
        <dbReference type="SAM" id="MobiDB-lite"/>
    </source>
</evidence>
<reference evidence="3" key="1">
    <citation type="submission" date="2019-10" db="EMBL/GenBank/DDBJ databases">
        <authorList>
            <person name="Nor Muhammad N."/>
        </authorList>
    </citation>
    <scope>NUCLEOTIDE SEQUENCE</scope>
</reference>
<name>A0A5K1K6L7_9APHY</name>
<dbReference type="AlphaFoldDB" id="A0A5K1K6L7"/>
<feature type="domain" description="CxC2-like cysteine cluster KDZ transposase-associated" evidence="2">
    <location>
        <begin position="231"/>
        <end position="341"/>
    </location>
</feature>